<keyword evidence="2" id="KW-1185">Reference proteome</keyword>
<protein>
    <submittedName>
        <fullName evidence="1">Uncharacterized protein</fullName>
    </submittedName>
</protein>
<evidence type="ECO:0000313" key="2">
    <source>
        <dbReference type="Proteomes" id="UP000018144"/>
    </source>
</evidence>
<evidence type="ECO:0000313" key="1">
    <source>
        <dbReference type="EMBL" id="CCX32957.1"/>
    </source>
</evidence>
<name>U4LMZ4_PYROM</name>
<dbReference type="EMBL" id="HF935934">
    <property type="protein sequence ID" value="CCX32957.1"/>
    <property type="molecule type" value="Genomic_DNA"/>
</dbReference>
<gene>
    <name evidence="1" type="ORF">PCON_13812</name>
</gene>
<organism evidence="1 2">
    <name type="scientific">Pyronema omphalodes (strain CBS 100304)</name>
    <name type="common">Pyronema confluens</name>
    <dbReference type="NCBI Taxonomy" id="1076935"/>
    <lineage>
        <taxon>Eukaryota</taxon>
        <taxon>Fungi</taxon>
        <taxon>Dikarya</taxon>
        <taxon>Ascomycota</taxon>
        <taxon>Pezizomycotina</taxon>
        <taxon>Pezizomycetes</taxon>
        <taxon>Pezizales</taxon>
        <taxon>Pyronemataceae</taxon>
        <taxon>Pyronema</taxon>
    </lineage>
</organism>
<dbReference type="AlphaFoldDB" id="U4LMZ4"/>
<proteinExistence type="predicted"/>
<dbReference type="Proteomes" id="UP000018144">
    <property type="component" value="Unassembled WGS sequence"/>
</dbReference>
<sequence>MTQRRYSDVLKYDRNCNCLSMDTFVFRSVASVPLTFPKGERPFWSKPPAWDLFVNNCFGKVNNLWTRPGPGPVLVITSRCTSQSDTEGRLTVRVGLGDKVAAPAPAEASFCRCG</sequence>
<reference evidence="1 2" key="1">
    <citation type="journal article" date="2013" name="PLoS Genet.">
        <title>The genome and development-dependent transcriptomes of Pyronema confluens: a window into fungal evolution.</title>
        <authorList>
            <person name="Traeger S."/>
            <person name="Altegoer F."/>
            <person name="Freitag M."/>
            <person name="Gabaldon T."/>
            <person name="Kempken F."/>
            <person name="Kumar A."/>
            <person name="Marcet-Houben M."/>
            <person name="Poggeler S."/>
            <person name="Stajich J.E."/>
            <person name="Nowrousian M."/>
        </authorList>
    </citation>
    <scope>NUCLEOTIDE SEQUENCE [LARGE SCALE GENOMIC DNA]</scope>
    <source>
        <strain evidence="2">CBS 100304</strain>
        <tissue evidence="1">Vegetative mycelium</tissue>
    </source>
</reference>
<accession>U4LMZ4</accession>